<proteinExistence type="predicted"/>
<evidence type="ECO:0000313" key="2">
    <source>
        <dbReference type="Proteomes" id="UP000708208"/>
    </source>
</evidence>
<dbReference type="EMBL" id="CAJVCH010292915">
    <property type="protein sequence ID" value="CAG7785286.1"/>
    <property type="molecule type" value="Genomic_DNA"/>
</dbReference>
<comment type="caution">
    <text evidence="1">The sequence shown here is derived from an EMBL/GenBank/DDBJ whole genome shotgun (WGS) entry which is preliminary data.</text>
</comment>
<evidence type="ECO:0000313" key="1">
    <source>
        <dbReference type="EMBL" id="CAG7785286.1"/>
    </source>
</evidence>
<dbReference type="Proteomes" id="UP000708208">
    <property type="component" value="Unassembled WGS sequence"/>
</dbReference>
<protein>
    <submittedName>
        <fullName evidence="1">Uncharacterized protein</fullName>
    </submittedName>
</protein>
<sequence length="140" mass="16029">MNRFSRHSDYYPAPVKYQYRYFNPTPVVPTIQGTDDPRTHTCGATAHDHGCHIWNAIGAKGGTVESQITAVRDHSLKKVLPWRVNPVKDVHKDTSFYTGRGLTYNGSIRHIWDANDLRIPRFGHSVPRVCLTRKQDTPWC</sequence>
<dbReference type="AlphaFoldDB" id="A0A8J2KFY4"/>
<gene>
    <name evidence="1" type="ORF">AFUS01_LOCUS23918</name>
</gene>
<accession>A0A8J2KFY4</accession>
<reference evidence="1" key="1">
    <citation type="submission" date="2021-06" db="EMBL/GenBank/DDBJ databases">
        <authorList>
            <person name="Hodson N. C."/>
            <person name="Mongue J. A."/>
            <person name="Jaron S. K."/>
        </authorList>
    </citation>
    <scope>NUCLEOTIDE SEQUENCE</scope>
</reference>
<name>A0A8J2KFY4_9HEXA</name>
<keyword evidence="2" id="KW-1185">Reference proteome</keyword>
<organism evidence="1 2">
    <name type="scientific">Allacma fusca</name>
    <dbReference type="NCBI Taxonomy" id="39272"/>
    <lineage>
        <taxon>Eukaryota</taxon>
        <taxon>Metazoa</taxon>
        <taxon>Ecdysozoa</taxon>
        <taxon>Arthropoda</taxon>
        <taxon>Hexapoda</taxon>
        <taxon>Collembola</taxon>
        <taxon>Symphypleona</taxon>
        <taxon>Sminthuridae</taxon>
        <taxon>Allacma</taxon>
    </lineage>
</organism>